<accession>A0A8H7QXN6</accession>
<comment type="caution">
    <text evidence="1">The sequence shown here is derived from an EMBL/GenBank/DDBJ whole genome shotgun (WGS) entry which is preliminary data.</text>
</comment>
<dbReference type="Proteomes" id="UP000603453">
    <property type="component" value="Unassembled WGS sequence"/>
</dbReference>
<reference evidence="1" key="1">
    <citation type="submission" date="2020-12" db="EMBL/GenBank/DDBJ databases">
        <title>Metabolic potential, ecology and presence of endohyphal bacteria is reflected in genomic diversity of Mucoromycotina.</title>
        <authorList>
            <person name="Muszewska A."/>
            <person name="Okrasinska A."/>
            <person name="Steczkiewicz K."/>
            <person name="Drgas O."/>
            <person name="Orlowska M."/>
            <person name="Perlinska-Lenart U."/>
            <person name="Aleksandrzak-Piekarczyk T."/>
            <person name="Szatraj K."/>
            <person name="Zielenkiewicz U."/>
            <person name="Pilsyk S."/>
            <person name="Malc E."/>
            <person name="Mieczkowski P."/>
            <person name="Kruszewska J.S."/>
            <person name="Biernat P."/>
            <person name="Pawlowska J."/>
        </authorList>
    </citation>
    <scope>NUCLEOTIDE SEQUENCE</scope>
    <source>
        <strain evidence="1">WA0000017839</strain>
    </source>
</reference>
<evidence type="ECO:0000313" key="2">
    <source>
        <dbReference type="Proteomes" id="UP000603453"/>
    </source>
</evidence>
<name>A0A8H7QXN6_9FUNG</name>
<evidence type="ECO:0000313" key="1">
    <source>
        <dbReference type="EMBL" id="KAG2200689.1"/>
    </source>
</evidence>
<keyword evidence="2" id="KW-1185">Reference proteome</keyword>
<dbReference type="EMBL" id="JAEPRD010000080">
    <property type="protein sequence ID" value="KAG2200689.1"/>
    <property type="molecule type" value="Genomic_DNA"/>
</dbReference>
<sequence>MTRRRSANGGTANILMMKSSSLCNGLKSHLLVHISQYTERFAGGPHTGTERGEQQHKFMRELLCHTNRQKGGRDVAIRFAEECMVCHISQGGLFMKNSSASVYETCGTSEIQSYDSTVNENKLEFLDNNNSIRKLVLRLNGLFQNVRSSKSSVLSLGKVAFKEGQNFIIEASDFVLRNVIPQDQDTCIYKSCLLNIIGNVVTRRFPNDDFTIAGHEQNRVFLVLDMLQPPLLDSSHNNSSSLLTINKSKFGSF</sequence>
<gene>
    <name evidence="1" type="ORF">INT47_005845</name>
</gene>
<proteinExistence type="predicted"/>
<dbReference type="AlphaFoldDB" id="A0A8H7QXN6"/>
<organism evidence="1 2">
    <name type="scientific">Mucor saturninus</name>
    <dbReference type="NCBI Taxonomy" id="64648"/>
    <lineage>
        <taxon>Eukaryota</taxon>
        <taxon>Fungi</taxon>
        <taxon>Fungi incertae sedis</taxon>
        <taxon>Mucoromycota</taxon>
        <taxon>Mucoromycotina</taxon>
        <taxon>Mucoromycetes</taxon>
        <taxon>Mucorales</taxon>
        <taxon>Mucorineae</taxon>
        <taxon>Mucoraceae</taxon>
        <taxon>Mucor</taxon>
    </lineage>
</organism>
<protein>
    <submittedName>
        <fullName evidence="1">Uncharacterized protein</fullName>
    </submittedName>
</protein>